<dbReference type="Proteomes" id="UP000215433">
    <property type="component" value="Unassembled WGS sequence"/>
</dbReference>
<proteinExistence type="predicted"/>
<evidence type="ECO:0000313" key="2">
    <source>
        <dbReference type="EMBL" id="OXN00610.1"/>
    </source>
</evidence>
<comment type="caution">
    <text evidence="2">The sequence shown here is derived from an EMBL/GenBank/DDBJ whole genome shotgun (WGS) entry which is preliminary data.</text>
</comment>
<accession>A0A229VYX7</accession>
<dbReference type="OrthoDB" id="9554554at2"/>
<gene>
    <name evidence="2" type="ORF">Tam10B_1133</name>
</gene>
<feature type="compositionally biased region" description="Basic and acidic residues" evidence="1">
    <location>
        <begin position="20"/>
        <end position="39"/>
    </location>
</feature>
<evidence type="ECO:0000256" key="1">
    <source>
        <dbReference type="SAM" id="MobiDB-lite"/>
    </source>
</evidence>
<sequence length="190" mass="21367">MTTTTSGTGHGTGRSGNPVVDREDNRRTIPDRRIADPDRITPTPGNLRLLHEIADRLGETRPDEPIGTLRTLDSRTAMPILKRTMSDAQIQEARWYGGWNPDRDDYVRVNEDGDLEGLTRAQADQLVWTRRNDIIDAARDDQNIDAETMTTLDAMADRTEMPDQPDLDNPDREQAHGTTRRASRARNGGH</sequence>
<reference evidence="2 3" key="1">
    <citation type="submission" date="2017-05" db="EMBL/GenBank/DDBJ databases">
        <title>Bifidobacterium vansinderenii sp. nov.</title>
        <authorList>
            <person name="Lugli G.A."/>
            <person name="Duranti S."/>
            <person name="Mangifesta M."/>
        </authorList>
    </citation>
    <scope>NUCLEOTIDE SEQUENCE [LARGE SCALE GENOMIC DNA]</scope>
    <source>
        <strain evidence="2 3">Tam10B</strain>
    </source>
</reference>
<feature type="region of interest" description="Disordered" evidence="1">
    <location>
        <begin position="1"/>
        <end position="44"/>
    </location>
</feature>
<protein>
    <submittedName>
        <fullName evidence="2">Uncharacterized protein</fullName>
    </submittedName>
</protein>
<dbReference type="EMBL" id="NEWD01000013">
    <property type="protein sequence ID" value="OXN00610.1"/>
    <property type="molecule type" value="Genomic_DNA"/>
</dbReference>
<organism evidence="2 3">
    <name type="scientific">Bifidobacterium vansinderenii</name>
    <dbReference type="NCBI Taxonomy" id="1984871"/>
    <lineage>
        <taxon>Bacteria</taxon>
        <taxon>Bacillati</taxon>
        <taxon>Actinomycetota</taxon>
        <taxon>Actinomycetes</taxon>
        <taxon>Bifidobacteriales</taxon>
        <taxon>Bifidobacteriaceae</taxon>
        <taxon>Bifidobacterium</taxon>
    </lineage>
</organism>
<feature type="compositionally biased region" description="Basic residues" evidence="1">
    <location>
        <begin position="178"/>
        <end position="190"/>
    </location>
</feature>
<dbReference type="RefSeq" id="WP_093960302.1">
    <property type="nucleotide sequence ID" value="NZ_NEWD01000013.1"/>
</dbReference>
<evidence type="ECO:0000313" key="3">
    <source>
        <dbReference type="Proteomes" id="UP000215433"/>
    </source>
</evidence>
<name>A0A229VYX7_9BIFI</name>
<feature type="region of interest" description="Disordered" evidence="1">
    <location>
        <begin position="152"/>
        <end position="190"/>
    </location>
</feature>
<keyword evidence="3" id="KW-1185">Reference proteome</keyword>
<dbReference type="AlphaFoldDB" id="A0A229VYX7"/>